<comment type="similarity">
    <text evidence="1 5">Belongs to the CoaE family.</text>
</comment>
<evidence type="ECO:0000256" key="3">
    <source>
        <dbReference type="ARBA" id="ARBA00022840"/>
    </source>
</evidence>
<keyword evidence="5 7" id="KW-0418">Kinase</keyword>
<evidence type="ECO:0000256" key="2">
    <source>
        <dbReference type="ARBA" id="ARBA00022741"/>
    </source>
</evidence>
<dbReference type="PANTHER" id="PTHR10695:SF46">
    <property type="entry name" value="BIFUNCTIONAL COENZYME A SYNTHASE-RELATED"/>
    <property type="match status" value="1"/>
</dbReference>
<dbReference type="PROSITE" id="PS51219">
    <property type="entry name" value="DPCK"/>
    <property type="match status" value="1"/>
</dbReference>
<evidence type="ECO:0000256" key="5">
    <source>
        <dbReference type="HAMAP-Rule" id="MF_00376"/>
    </source>
</evidence>
<dbReference type="EC" id="2.7.1.24" evidence="5 6"/>
<dbReference type="PANTHER" id="PTHR10695">
    <property type="entry name" value="DEPHOSPHO-COA KINASE-RELATED"/>
    <property type="match status" value="1"/>
</dbReference>
<accession>A0A0J1BBL2</accession>
<comment type="catalytic activity">
    <reaction evidence="5">
        <text>3'-dephospho-CoA + ATP = ADP + CoA + H(+)</text>
        <dbReference type="Rhea" id="RHEA:18245"/>
        <dbReference type="ChEBI" id="CHEBI:15378"/>
        <dbReference type="ChEBI" id="CHEBI:30616"/>
        <dbReference type="ChEBI" id="CHEBI:57287"/>
        <dbReference type="ChEBI" id="CHEBI:57328"/>
        <dbReference type="ChEBI" id="CHEBI:456216"/>
        <dbReference type="EC" id="2.7.1.24"/>
    </reaction>
</comment>
<dbReference type="OrthoDB" id="9812943at2"/>
<dbReference type="GO" id="GO:0005737">
    <property type="term" value="C:cytoplasm"/>
    <property type="evidence" value="ECO:0007669"/>
    <property type="project" value="UniProtKB-SubCell"/>
</dbReference>
<feature type="binding site" evidence="5">
    <location>
        <begin position="25"/>
        <end position="30"/>
    </location>
    <ligand>
        <name>ATP</name>
        <dbReference type="ChEBI" id="CHEBI:30616"/>
    </ligand>
</feature>
<dbReference type="PATRIC" id="fig|595434.4.peg.4086"/>
<dbReference type="HAMAP" id="MF_00376">
    <property type="entry name" value="Dephospho_CoA_kinase"/>
    <property type="match status" value="1"/>
</dbReference>
<keyword evidence="3 5" id="KW-0067">ATP-binding</keyword>
<dbReference type="STRING" id="595434.RISK_004308"/>
<dbReference type="AlphaFoldDB" id="A0A0J1BBL2"/>
<dbReference type="GO" id="GO:0015937">
    <property type="term" value="P:coenzyme A biosynthetic process"/>
    <property type="evidence" value="ECO:0007669"/>
    <property type="project" value="UniProtKB-UniRule"/>
</dbReference>
<dbReference type="CDD" id="cd02022">
    <property type="entry name" value="DPCK"/>
    <property type="match status" value="1"/>
</dbReference>
<organism evidence="7 8">
    <name type="scientific">Rhodopirellula islandica</name>
    <dbReference type="NCBI Taxonomy" id="595434"/>
    <lineage>
        <taxon>Bacteria</taxon>
        <taxon>Pseudomonadati</taxon>
        <taxon>Planctomycetota</taxon>
        <taxon>Planctomycetia</taxon>
        <taxon>Pirellulales</taxon>
        <taxon>Pirellulaceae</taxon>
        <taxon>Rhodopirellula</taxon>
    </lineage>
</organism>
<evidence type="ECO:0000313" key="7">
    <source>
        <dbReference type="EMBL" id="KLU03901.1"/>
    </source>
</evidence>
<dbReference type="GO" id="GO:0004140">
    <property type="term" value="F:dephospho-CoA kinase activity"/>
    <property type="evidence" value="ECO:0007669"/>
    <property type="project" value="UniProtKB-UniRule"/>
</dbReference>
<dbReference type="NCBIfam" id="TIGR00152">
    <property type="entry name" value="dephospho-CoA kinase"/>
    <property type="match status" value="1"/>
</dbReference>
<comment type="function">
    <text evidence="5">Catalyzes the phosphorylation of the 3'-hydroxyl group of dephosphocoenzyme A to form coenzyme A.</text>
</comment>
<comment type="pathway">
    <text evidence="5">Cofactor biosynthesis; coenzyme A biosynthesis; CoA from (R)-pantothenate: step 5/5.</text>
</comment>
<dbReference type="InterPro" id="IPR001977">
    <property type="entry name" value="Depp_CoAkinase"/>
</dbReference>
<sequence length="217" mass="24095">MGPETNNDSQSASLTPIIGVIGPPCSGKSTVARHLESLGGVWLNADEIAKSQLHEPEVIAELRSLFGDSIQTTDGSLSRQRLADLVFGDDEDSLARLRQLEGVLHPRTRTILQARIATARTEGKPFVILDVPLLLESGYRDTCDEVWCLQVDPERHLELLGSRGWDLAELERRSARQWSWERKRAASTRVLSNNGTPDDLRRLVESELAVLQHRDGG</sequence>
<keyword evidence="5" id="KW-0963">Cytoplasm</keyword>
<keyword evidence="8" id="KW-1185">Reference proteome</keyword>
<keyword evidence="4 5" id="KW-0173">Coenzyme A biosynthesis</keyword>
<dbReference type="SUPFAM" id="SSF52540">
    <property type="entry name" value="P-loop containing nucleoside triphosphate hydrolases"/>
    <property type="match status" value="1"/>
</dbReference>
<protein>
    <recommendedName>
        <fullName evidence="5 6">Dephospho-CoA kinase</fullName>
        <ecNumber evidence="5 6">2.7.1.24</ecNumber>
    </recommendedName>
    <alternativeName>
        <fullName evidence="5">Dephosphocoenzyme A kinase</fullName>
    </alternativeName>
</protein>
<evidence type="ECO:0000256" key="4">
    <source>
        <dbReference type="ARBA" id="ARBA00022993"/>
    </source>
</evidence>
<evidence type="ECO:0000256" key="1">
    <source>
        <dbReference type="ARBA" id="ARBA00009018"/>
    </source>
</evidence>
<keyword evidence="5 7" id="KW-0808">Transferase</keyword>
<proteinExistence type="inferred from homology"/>
<dbReference type="EMBL" id="LECT01000031">
    <property type="protein sequence ID" value="KLU03901.1"/>
    <property type="molecule type" value="Genomic_DNA"/>
</dbReference>
<evidence type="ECO:0000256" key="6">
    <source>
        <dbReference type="NCBIfam" id="TIGR00152"/>
    </source>
</evidence>
<dbReference type="Gene3D" id="3.40.50.300">
    <property type="entry name" value="P-loop containing nucleotide triphosphate hydrolases"/>
    <property type="match status" value="1"/>
</dbReference>
<dbReference type="GO" id="GO:0005524">
    <property type="term" value="F:ATP binding"/>
    <property type="evidence" value="ECO:0007669"/>
    <property type="project" value="UniProtKB-UniRule"/>
</dbReference>
<dbReference type="RefSeq" id="WP_047815558.1">
    <property type="nucleotide sequence ID" value="NZ_LECT01000031.1"/>
</dbReference>
<dbReference type="InterPro" id="IPR027417">
    <property type="entry name" value="P-loop_NTPase"/>
</dbReference>
<gene>
    <name evidence="5" type="primary">coaE</name>
    <name evidence="7" type="ORF">RISK_004308</name>
</gene>
<dbReference type="Proteomes" id="UP000036367">
    <property type="component" value="Unassembled WGS sequence"/>
</dbReference>
<comment type="subcellular location">
    <subcellularLocation>
        <location evidence="5">Cytoplasm</location>
    </subcellularLocation>
</comment>
<keyword evidence="2 5" id="KW-0547">Nucleotide-binding</keyword>
<comment type="caution">
    <text evidence="7">The sequence shown here is derived from an EMBL/GenBank/DDBJ whole genome shotgun (WGS) entry which is preliminary data.</text>
</comment>
<evidence type="ECO:0000313" key="8">
    <source>
        <dbReference type="Proteomes" id="UP000036367"/>
    </source>
</evidence>
<name>A0A0J1BBL2_RHOIS</name>
<reference evidence="7" key="1">
    <citation type="submission" date="2015-05" db="EMBL/GenBank/DDBJ databases">
        <title>Permanent draft genome of Rhodopirellula islandicus K833.</title>
        <authorList>
            <person name="Kizina J."/>
            <person name="Richter M."/>
            <person name="Glockner F.O."/>
            <person name="Harder J."/>
        </authorList>
    </citation>
    <scope>NUCLEOTIDE SEQUENCE [LARGE SCALE GENOMIC DNA]</scope>
    <source>
        <strain evidence="7">K833</strain>
    </source>
</reference>
<dbReference type="UniPathway" id="UPA00241">
    <property type="reaction ID" value="UER00356"/>
</dbReference>
<dbReference type="Pfam" id="PF01121">
    <property type="entry name" value="CoaE"/>
    <property type="match status" value="1"/>
</dbReference>